<feature type="transmembrane region" description="Helical" evidence="1">
    <location>
        <begin position="108"/>
        <end position="128"/>
    </location>
</feature>
<keyword evidence="3" id="KW-1185">Reference proteome</keyword>
<feature type="transmembrane region" description="Helical" evidence="1">
    <location>
        <begin position="12"/>
        <end position="32"/>
    </location>
</feature>
<reference evidence="2" key="1">
    <citation type="submission" date="2021-01" db="EMBL/GenBank/DDBJ databases">
        <title>Fulvivirga kasyanovii gen. nov., sp nov., a novel member of the phylum Bacteroidetes isolated from seawater in a mussel farm.</title>
        <authorList>
            <person name="Zhao L.-H."/>
            <person name="Wang Z.-J."/>
        </authorList>
    </citation>
    <scope>NUCLEOTIDE SEQUENCE</scope>
    <source>
        <strain evidence="2">2943</strain>
    </source>
</reference>
<accession>A0A937FC42</accession>
<organism evidence="2 3">
    <name type="scientific">Fulvivirga sediminis</name>
    <dbReference type="NCBI Taxonomy" id="2803949"/>
    <lineage>
        <taxon>Bacteria</taxon>
        <taxon>Pseudomonadati</taxon>
        <taxon>Bacteroidota</taxon>
        <taxon>Cytophagia</taxon>
        <taxon>Cytophagales</taxon>
        <taxon>Fulvivirgaceae</taxon>
        <taxon>Fulvivirga</taxon>
    </lineage>
</organism>
<feature type="transmembrane region" description="Helical" evidence="1">
    <location>
        <begin position="207"/>
        <end position="228"/>
    </location>
</feature>
<keyword evidence="1" id="KW-1133">Transmembrane helix</keyword>
<evidence type="ECO:0000313" key="2">
    <source>
        <dbReference type="EMBL" id="MBL3657738.1"/>
    </source>
</evidence>
<keyword evidence="1" id="KW-0812">Transmembrane</keyword>
<keyword evidence="1" id="KW-0472">Membrane</keyword>
<evidence type="ECO:0000313" key="3">
    <source>
        <dbReference type="Proteomes" id="UP000659388"/>
    </source>
</evidence>
<proteinExistence type="predicted"/>
<feature type="transmembrane region" description="Helical" evidence="1">
    <location>
        <begin position="82"/>
        <end position="102"/>
    </location>
</feature>
<dbReference type="Proteomes" id="UP000659388">
    <property type="component" value="Unassembled WGS sequence"/>
</dbReference>
<evidence type="ECO:0000256" key="1">
    <source>
        <dbReference type="SAM" id="Phobius"/>
    </source>
</evidence>
<sequence length="280" mass="32056">MHMKRLVLLYEYFNLLSLDVAFGAVSCALFVAEVLGVNLPWCIVLILGLTVWLIYTFDHLVDARGLKHMAGTRRHRFHQKHYKVLTFLCASILIANSVLVFYLPKETVILGVTIGCLVMVYFLLLHFLKLKPVYHKELMIAVLYSAGVMVGPVSLYKGVLDMQVAVIFIQFVMIALSNLVIFSLYEKNSDIRDSFPSIVQHVDERKLTIMLKSFLIFQLVLAAFIALFSSLRNFEYTLICMLLVLSSLCFFKSNLFLNEKYRWVGDAVFLLPFVTILYGL</sequence>
<gene>
    <name evidence="2" type="ORF">JL102_16425</name>
</gene>
<comment type="caution">
    <text evidence="2">The sequence shown here is derived from an EMBL/GenBank/DDBJ whole genome shotgun (WGS) entry which is preliminary data.</text>
</comment>
<name>A0A937FC42_9BACT</name>
<protein>
    <recommendedName>
        <fullName evidence="4">Prenyltransferase</fullName>
    </recommendedName>
</protein>
<evidence type="ECO:0008006" key="4">
    <source>
        <dbReference type="Google" id="ProtNLM"/>
    </source>
</evidence>
<dbReference type="RefSeq" id="WP_202245531.1">
    <property type="nucleotide sequence ID" value="NZ_JAESIY010000009.1"/>
</dbReference>
<dbReference type="AlphaFoldDB" id="A0A937FC42"/>
<feature type="transmembrane region" description="Helical" evidence="1">
    <location>
        <begin position="234"/>
        <end position="251"/>
    </location>
</feature>
<feature type="transmembrane region" description="Helical" evidence="1">
    <location>
        <begin position="140"/>
        <end position="159"/>
    </location>
</feature>
<dbReference type="EMBL" id="JAESIY010000009">
    <property type="protein sequence ID" value="MBL3657738.1"/>
    <property type="molecule type" value="Genomic_DNA"/>
</dbReference>
<feature type="transmembrane region" description="Helical" evidence="1">
    <location>
        <begin position="165"/>
        <end position="186"/>
    </location>
</feature>
<feature type="transmembrane region" description="Helical" evidence="1">
    <location>
        <begin position="38"/>
        <end position="61"/>
    </location>
</feature>